<feature type="compositionally biased region" description="Low complexity" evidence="1">
    <location>
        <begin position="119"/>
        <end position="130"/>
    </location>
</feature>
<feature type="compositionally biased region" description="Low complexity" evidence="1">
    <location>
        <begin position="164"/>
        <end position="175"/>
    </location>
</feature>
<dbReference type="PANTHER" id="PTHR34209">
    <property type="entry name" value="RHODANESE/CELL CYCLE CONTROL PHOSPHATASE SUPERFAMILY PROTEIN"/>
    <property type="match status" value="1"/>
</dbReference>
<feature type="region of interest" description="Disordered" evidence="1">
    <location>
        <begin position="598"/>
        <end position="721"/>
    </location>
</feature>
<dbReference type="GO" id="GO:0071277">
    <property type="term" value="P:cellular response to calcium ion"/>
    <property type="evidence" value="ECO:0007669"/>
    <property type="project" value="InterPro"/>
</dbReference>
<sequence length="721" mass="73141">MQLRVGAKPPLRAPQQNGKTCIIAPVAPTPRHHKQQRCVVANYKVVDNEGPLLPSLESMLETPADEAPPPSSSALESPPPPVEAAPAPVEAPSPPVEAPPAPIEAAAPPPPPPPPPAAPVVEMPPAEVPSAAPPAAEPSPPAIDTSAATDSLNNMMGEASTQASELQESLSSSLSGFTDAASGLGEDVGEGLSSATEGVSQALEDASAAASAALSSALGSASEATGGLTSAVENTSKAALEAIDQAAAQAQALADQLAAAADAQRKGVTSAVDQAAAELASTTNAYLQGVEQTLDVYRDQVWQSLPPEAQGVLVQVGDAAGEGASFAAANPTQASIIGGLIIGPVAYATYNNRYGGYAGELDPFEVQALLSLENSNALLVDIRSDNAREKDGVLELKFDARFKAVALPVRYAQAQVDSISNSVLRQVSSKEQLVVSVHAAFVANLTKIETPLCKVVVMDQTGGDKARVLARALRQEGLMNAYVMKGGFSKWVKEGLPVETAKADYEAGQIDVLNDNLEVVAARAAKLATRLRDPKVALPVGSTTAALSVALYNYHTTLEVIGLLGLCASLYKKLDEYDSPQAAAADAARSLQQLASTLRGASAGSSPKPSPSAAAAAPNSGSGRPKGSRMQGFKPVQPAPPPPPQLPSEEDVAAAVAAAAAASAPNTPSMQPSSSIDSSAAQPSPSTSQASPASMQASQSTSTASTTTSSPSSSNSSSGQQ</sequence>
<dbReference type="InterPro" id="IPR044690">
    <property type="entry name" value="CAS_plant"/>
</dbReference>
<dbReference type="SUPFAM" id="SSF52821">
    <property type="entry name" value="Rhodanese/Cell cycle control phosphatase"/>
    <property type="match status" value="1"/>
</dbReference>
<dbReference type="InterPro" id="IPR001763">
    <property type="entry name" value="Rhodanese-like_dom"/>
</dbReference>
<dbReference type="SUPFAM" id="SSF47857">
    <property type="entry name" value="Apolipophorin-III"/>
    <property type="match status" value="1"/>
</dbReference>
<feature type="compositionally biased region" description="Polar residues" evidence="1">
    <location>
        <begin position="146"/>
        <end position="163"/>
    </location>
</feature>
<accession>A0A7S3VN54</accession>
<feature type="domain" description="Rhodanese" evidence="2">
    <location>
        <begin position="454"/>
        <end position="500"/>
    </location>
</feature>
<proteinExistence type="predicted"/>
<dbReference type="GO" id="GO:0090333">
    <property type="term" value="P:regulation of stomatal closure"/>
    <property type="evidence" value="ECO:0007669"/>
    <property type="project" value="InterPro"/>
</dbReference>
<evidence type="ECO:0000313" key="3">
    <source>
        <dbReference type="EMBL" id="CAE0496997.1"/>
    </source>
</evidence>
<feature type="compositionally biased region" description="Low complexity" evidence="1">
    <location>
        <begin position="653"/>
        <end position="721"/>
    </location>
</feature>
<name>A0A7S3VN54_DUNTE</name>
<feature type="region of interest" description="Disordered" evidence="1">
    <location>
        <begin position="55"/>
        <end position="182"/>
    </location>
</feature>
<dbReference type="PROSITE" id="PS50206">
    <property type="entry name" value="RHODANESE_3"/>
    <property type="match status" value="1"/>
</dbReference>
<feature type="compositionally biased region" description="Pro residues" evidence="1">
    <location>
        <begin position="637"/>
        <end position="646"/>
    </location>
</feature>
<dbReference type="PANTHER" id="PTHR34209:SF1">
    <property type="entry name" value="CALCIUM SENSING RECEPTOR, CHLOROPLASTIC"/>
    <property type="match status" value="1"/>
</dbReference>
<dbReference type="Pfam" id="PF00581">
    <property type="entry name" value="Rhodanese"/>
    <property type="match status" value="1"/>
</dbReference>
<dbReference type="Gene3D" id="3.40.250.10">
    <property type="entry name" value="Rhodanese-like domain"/>
    <property type="match status" value="1"/>
</dbReference>
<feature type="compositionally biased region" description="Pro residues" evidence="1">
    <location>
        <begin position="131"/>
        <end position="141"/>
    </location>
</feature>
<evidence type="ECO:0000256" key="1">
    <source>
        <dbReference type="SAM" id="MobiDB-lite"/>
    </source>
</evidence>
<dbReference type="EMBL" id="HBIP01020330">
    <property type="protein sequence ID" value="CAE0496997.1"/>
    <property type="molecule type" value="Transcribed_RNA"/>
</dbReference>
<feature type="compositionally biased region" description="Pro residues" evidence="1">
    <location>
        <begin position="66"/>
        <end position="118"/>
    </location>
</feature>
<organism evidence="3">
    <name type="scientific">Dunaliella tertiolecta</name>
    <name type="common">Green alga</name>
    <dbReference type="NCBI Taxonomy" id="3047"/>
    <lineage>
        <taxon>Eukaryota</taxon>
        <taxon>Viridiplantae</taxon>
        <taxon>Chlorophyta</taxon>
        <taxon>core chlorophytes</taxon>
        <taxon>Chlorophyceae</taxon>
        <taxon>CS clade</taxon>
        <taxon>Chlamydomonadales</taxon>
        <taxon>Dunaliellaceae</taxon>
        <taxon>Dunaliella</taxon>
    </lineage>
</organism>
<dbReference type="InterPro" id="IPR036873">
    <property type="entry name" value="Rhodanese-like_dom_sf"/>
</dbReference>
<dbReference type="AlphaFoldDB" id="A0A7S3VN54"/>
<dbReference type="GO" id="GO:0009704">
    <property type="term" value="P:de-etiolation"/>
    <property type="evidence" value="ECO:0007669"/>
    <property type="project" value="InterPro"/>
</dbReference>
<protein>
    <recommendedName>
        <fullName evidence="2">Rhodanese domain-containing protein</fullName>
    </recommendedName>
</protein>
<evidence type="ECO:0000259" key="2">
    <source>
        <dbReference type="PROSITE" id="PS50206"/>
    </source>
</evidence>
<feature type="compositionally biased region" description="Low complexity" evidence="1">
    <location>
        <begin position="598"/>
        <end position="623"/>
    </location>
</feature>
<reference evidence="3" key="1">
    <citation type="submission" date="2021-01" db="EMBL/GenBank/DDBJ databases">
        <authorList>
            <person name="Corre E."/>
            <person name="Pelletier E."/>
            <person name="Niang G."/>
            <person name="Scheremetjew M."/>
            <person name="Finn R."/>
            <person name="Kale V."/>
            <person name="Holt S."/>
            <person name="Cochrane G."/>
            <person name="Meng A."/>
            <person name="Brown T."/>
            <person name="Cohen L."/>
        </authorList>
    </citation>
    <scope>NUCLEOTIDE SEQUENCE</scope>
    <source>
        <strain evidence="3">CCMP1320</strain>
    </source>
</reference>
<dbReference type="Gene3D" id="1.20.120.20">
    <property type="entry name" value="Apolipoprotein"/>
    <property type="match status" value="1"/>
</dbReference>
<gene>
    <name evidence="3" type="ORF">DTER00134_LOCUS12070</name>
</gene>